<proteinExistence type="predicted"/>
<dbReference type="STRING" id="1742972.COMA1_20020"/>
<evidence type="ECO:0000313" key="1">
    <source>
        <dbReference type="EMBL" id="CUS34913.1"/>
    </source>
</evidence>
<accession>A0A0S4LB02</accession>
<sequence length="310" mass="35804">MNTVYYDPSFSDERRRDELYHGQLLVYSPRKSSLAFIEFARKMIREAFAPYDPETAQFHLSVEQYADILGKLKPSFIHHPESKMLMRNIFEEMGCNLEKTYFDVPKMRSSTSDNYLTTGIAYAWHPHRDTWYSAPPCQINWWIPIYDIQSTNAMAFHPQYWNTPVKNSSKGYNYYLWNQQNRGAHVAKFLKEDPRPLPRPTEPLSMEPQVRLIVPAGGIVLFSAAQMHSSVPNTSGKTRFSIDFRVVSLDDVAQRKGAPRVDEECSGTTMRDYLRATDLAHISDELVALYDDETVGEGKLVYAVEEKQDH</sequence>
<dbReference type="GO" id="GO:0016706">
    <property type="term" value="F:2-oxoglutarate-dependent dioxygenase activity"/>
    <property type="evidence" value="ECO:0007669"/>
    <property type="project" value="UniProtKB-ARBA"/>
</dbReference>
<dbReference type="Pfam" id="PF05721">
    <property type="entry name" value="PhyH"/>
    <property type="match status" value="1"/>
</dbReference>
<protein>
    <recommendedName>
        <fullName evidence="3">Phytanoyl-CoA dioxygenase</fullName>
    </recommendedName>
</protein>
<dbReference type="RefSeq" id="WP_090747087.1">
    <property type="nucleotide sequence ID" value="NZ_CZQA01000008.1"/>
</dbReference>
<organism evidence="1 2">
    <name type="scientific">Candidatus Nitrospira nitrosa</name>
    <dbReference type="NCBI Taxonomy" id="1742972"/>
    <lineage>
        <taxon>Bacteria</taxon>
        <taxon>Pseudomonadati</taxon>
        <taxon>Nitrospirota</taxon>
        <taxon>Nitrospiria</taxon>
        <taxon>Nitrospirales</taxon>
        <taxon>Nitrospiraceae</taxon>
        <taxon>Nitrospira</taxon>
    </lineage>
</organism>
<dbReference type="OrthoDB" id="9770845at2"/>
<evidence type="ECO:0000313" key="2">
    <source>
        <dbReference type="Proteomes" id="UP000199032"/>
    </source>
</evidence>
<reference evidence="1 2" key="1">
    <citation type="submission" date="2015-10" db="EMBL/GenBank/DDBJ databases">
        <authorList>
            <person name="Gilbert D.G."/>
        </authorList>
    </citation>
    <scope>NUCLEOTIDE SEQUENCE [LARGE SCALE GENOMIC DNA]</scope>
    <source>
        <strain evidence="1">COMA1</strain>
    </source>
</reference>
<gene>
    <name evidence="1" type="ORF">COMA1_20020</name>
</gene>
<dbReference type="EMBL" id="CZQA01000008">
    <property type="protein sequence ID" value="CUS34913.1"/>
    <property type="molecule type" value="Genomic_DNA"/>
</dbReference>
<dbReference type="Proteomes" id="UP000199032">
    <property type="component" value="Unassembled WGS sequence"/>
</dbReference>
<dbReference type="InterPro" id="IPR008775">
    <property type="entry name" value="Phytyl_CoA_dOase-like"/>
</dbReference>
<dbReference type="SUPFAM" id="SSF51197">
    <property type="entry name" value="Clavaminate synthase-like"/>
    <property type="match status" value="1"/>
</dbReference>
<evidence type="ECO:0008006" key="3">
    <source>
        <dbReference type="Google" id="ProtNLM"/>
    </source>
</evidence>
<dbReference type="AlphaFoldDB" id="A0A0S4LB02"/>
<keyword evidence="2" id="KW-1185">Reference proteome</keyword>
<dbReference type="Gene3D" id="2.60.120.620">
    <property type="entry name" value="q2cbj1_9rhob like domain"/>
    <property type="match status" value="1"/>
</dbReference>
<name>A0A0S4LB02_9BACT</name>